<sequence length="58" mass="6541">MLKQPNCLIEKSRTGSVANDHARTEQGSLLKIIPHFPAQLSNRLMENKGTLLINVREK</sequence>
<organism evidence="1 2">
    <name type="scientific">Fibrisoma limi BUZ 3</name>
    <dbReference type="NCBI Taxonomy" id="1185876"/>
    <lineage>
        <taxon>Bacteria</taxon>
        <taxon>Pseudomonadati</taxon>
        <taxon>Bacteroidota</taxon>
        <taxon>Cytophagia</taxon>
        <taxon>Cytophagales</taxon>
        <taxon>Spirosomataceae</taxon>
        <taxon>Fibrisoma</taxon>
    </lineage>
</organism>
<comment type="caution">
    <text evidence="1">The sequence shown here is derived from an EMBL/GenBank/DDBJ whole genome shotgun (WGS) entry which is preliminary data.</text>
</comment>
<proteinExistence type="predicted"/>
<dbReference type="EMBL" id="CAIT01000006">
    <property type="protein sequence ID" value="CCH53419.1"/>
    <property type="molecule type" value="Genomic_DNA"/>
</dbReference>
<dbReference type="AlphaFoldDB" id="I2GHP4"/>
<reference evidence="1 2" key="1">
    <citation type="journal article" date="2012" name="J. Bacteriol.">
        <title>Genome Sequence of the Filamentous Bacterium Fibrisoma limi BUZ 3T.</title>
        <authorList>
            <person name="Filippini M."/>
            <person name="Qi W."/>
            <person name="Jaenicke S."/>
            <person name="Goesmann A."/>
            <person name="Smits T.H."/>
            <person name="Bagheri H.C."/>
        </authorList>
    </citation>
    <scope>NUCLEOTIDE SEQUENCE [LARGE SCALE GENOMIC DNA]</scope>
    <source>
        <strain evidence="2">BUZ 3T</strain>
    </source>
</reference>
<name>I2GHP4_9BACT</name>
<dbReference type="Proteomes" id="UP000009309">
    <property type="component" value="Unassembled WGS sequence"/>
</dbReference>
<keyword evidence="2" id="KW-1185">Reference proteome</keyword>
<dbReference type="STRING" id="1185876.BN8_02512"/>
<protein>
    <submittedName>
        <fullName evidence="1">Uncharacterized protein</fullName>
    </submittedName>
</protein>
<evidence type="ECO:0000313" key="2">
    <source>
        <dbReference type="Proteomes" id="UP000009309"/>
    </source>
</evidence>
<accession>I2GHP4</accession>
<gene>
    <name evidence="1" type="ORF">BN8_02512</name>
</gene>
<evidence type="ECO:0000313" key="1">
    <source>
        <dbReference type="EMBL" id="CCH53419.1"/>
    </source>
</evidence>